<dbReference type="Proteomes" id="UP001526426">
    <property type="component" value="Unassembled WGS sequence"/>
</dbReference>
<dbReference type="EMBL" id="JAIHOM010000023">
    <property type="protein sequence ID" value="MCW6035914.1"/>
    <property type="molecule type" value="Genomic_DNA"/>
</dbReference>
<dbReference type="RefSeq" id="WP_265263635.1">
    <property type="nucleotide sequence ID" value="NZ_JAIHOM010000023.1"/>
</dbReference>
<sequence length="132" mass="15461">MANRNGTPISTDPDIQAQVQRLQKLMIYGRWLFVGFCWLVIAPVAFLFLQEEISLLQDHFTWATIRYSLEFNPIPSFSIGFCLAITVAVIVGQLTKKVFGLSPREKYQLEQQVQQINRQGRRHPLWRFLHRE</sequence>
<keyword evidence="3" id="KW-1185">Reference proteome</keyword>
<protein>
    <submittedName>
        <fullName evidence="2">Uncharacterized protein</fullName>
    </submittedName>
</protein>
<name>A0ABT3L332_9CYAN</name>
<comment type="caution">
    <text evidence="2">The sequence shown here is derived from an EMBL/GenBank/DDBJ whole genome shotgun (WGS) entry which is preliminary data.</text>
</comment>
<organism evidence="2 3">
    <name type="scientific">Spirulina subsalsa FACHB-351</name>
    <dbReference type="NCBI Taxonomy" id="234711"/>
    <lineage>
        <taxon>Bacteria</taxon>
        <taxon>Bacillati</taxon>
        <taxon>Cyanobacteriota</taxon>
        <taxon>Cyanophyceae</taxon>
        <taxon>Spirulinales</taxon>
        <taxon>Spirulinaceae</taxon>
        <taxon>Spirulina</taxon>
    </lineage>
</organism>
<feature type="transmembrane region" description="Helical" evidence="1">
    <location>
        <begin position="74"/>
        <end position="94"/>
    </location>
</feature>
<reference evidence="2 3" key="1">
    <citation type="submission" date="2021-08" db="EMBL/GenBank/DDBJ databases">
        <title>Draft genome sequence of Spirulina subsalsa with high tolerance to salinity and hype-accumulation of phycocyanin.</title>
        <authorList>
            <person name="Pei H."/>
            <person name="Jiang L."/>
        </authorList>
    </citation>
    <scope>NUCLEOTIDE SEQUENCE [LARGE SCALE GENOMIC DNA]</scope>
    <source>
        <strain evidence="2 3">FACHB-351</strain>
    </source>
</reference>
<feature type="transmembrane region" description="Helical" evidence="1">
    <location>
        <begin position="31"/>
        <end position="49"/>
    </location>
</feature>
<gene>
    <name evidence="2" type="ORF">K4A83_06460</name>
</gene>
<accession>A0ABT3L332</accession>
<keyword evidence="1" id="KW-0812">Transmembrane</keyword>
<proteinExistence type="predicted"/>
<keyword evidence="1" id="KW-0472">Membrane</keyword>
<evidence type="ECO:0000313" key="2">
    <source>
        <dbReference type="EMBL" id="MCW6035914.1"/>
    </source>
</evidence>
<evidence type="ECO:0000256" key="1">
    <source>
        <dbReference type="SAM" id="Phobius"/>
    </source>
</evidence>
<evidence type="ECO:0000313" key="3">
    <source>
        <dbReference type="Proteomes" id="UP001526426"/>
    </source>
</evidence>
<keyword evidence="1" id="KW-1133">Transmembrane helix</keyword>